<evidence type="ECO:0000313" key="7">
    <source>
        <dbReference type="EMBL" id="CAB4937606.1"/>
    </source>
</evidence>
<protein>
    <submittedName>
        <fullName evidence="8">Unannotated protein</fullName>
    </submittedName>
</protein>
<dbReference type="AlphaFoldDB" id="A0A6J7R6I0"/>
<dbReference type="EMBL" id="CAFBND010000025">
    <property type="protein sequence ID" value="CAB4937606.1"/>
    <property type="molecule type" value="Genomic_DNA"/>
</dbReference>
<dbReference type="GO" id="GO:0008610">
    <property type="term" value="P:lipid biosynthetic process"/>
    <property type="evidence" value="ECO:0007669"/>
    <property type="project" value="UniProtKB-ARBA"/>
</dbReference>
<dbReference type="Pfam" id="PF03279">
    <property type="entry name" value="Lip_A_acyltrans"/>
    <property type="match status" value="1"/>
</dbReference>
<reference evidence="8" key="1">
    <citation type="submission" date="2020-05" db="EMBL/GenBank/DDBJ databases">
        <authorList>
            <person name="Chiriac C."/>
            <person name="Salcher M."/>
            <person name="Ghai R."/>
            <person name="Kavagutti S V."/>
        </authorList>
    </citation>
    <scope>NUCLEOTIDE SEQUENCE</scope>
</reference>
<keyword evidence="2" id="KW-1003">Cell membrane</keyword>
<dbReference type="PANTHER" id="PTHR30606:SF10">
    <property type="entry name" value="PHOSPHATIDYLINOSITOL MANNOSIDE ACYLTRANSFERASE"/>
    <property type="match status" value="1"/>
</dbReference>
<gene>
    <name evidence="7" type="ORF">UFOPK3752_00839</name>
    <name evidence="8" type="ORF">UFOPK4150_00434</name>
</gene>
<comment type="subcellular location">
    <subcellularLocation>
        <location evidence="1">Cell inner membrane</location>
    </subcellularLocation>
</comment>
<evidence type="ECO:0000256" key="1">
    <source>
        <dbReference type="ARBA" id="ARBA00004533"/>
    </source>
</evidence>
<sequence length="304" mass="33626">MSTIGEVLSNVGFGIGWAAVRRMPERAAYGLFDRVADAMLARRGGQVLRLESNLRRVVGPDLSEADLRLLVRAGMRSYFRYWCEAFRLPGWSRARIVESIRVIDDHNLADALATGRGVVVVLPHMGNWDHAGAWATLKHSPVVTVAERLEPEDLYEKFLAFRRGLGMDVIPLTGGDPPFPYLADRLREGALVALLGDRDLGNSGVPVDFFGSRAKFPAGPSALAVDTGAVLLPATLFLREGVNWVRFHAPIEIPVAGERSRRIFRSTQLVADVFAAGIAEHPSDWHMLQRLWVQDLDPVRTATR</sequence>
<keyword evidence="6" id="KW-0012">Acyltransferase</keyword>
<evidence type="ECO:0000256" key="2">
    <source>
        <dbReference type="ARBA" id="ARBA00022475"/>
    </source>
</evidence>
<dbReference type="PANTHER" id="PTHR30606">
    <property type="entry name" value="LIPID A BIOSYNTHESIS LAUROYL ACYLTRANSFERASE"/>
    <property type="match status" value="1"/>
</dbReference>
<evidence type="ECO:0000256" key="4">
    <source>
        <dbReference type="ARBA" id="ARBA00022679"/>
    </source>
</evidence>
<accession>A0A6J7R6I0</accession>
<evidence type="ECO:0000256" key="5">
    <source>
        <dbReference type="ARBA" id="ARBA00023136"/>
    </source>
</evidence>
<organism evidence="8">
    <name type="scientific">freshwater metagenome</name>
    <dbReference type="NCBI Taxonomy" id="449393"/>
    <lineage>
        <taxon>unclassified sequences</taxon>
        <taxon>metagenomes</taxon>
        <taxon>ecological metagenomes</taxon>
    </lineage>
</organism>
<name>A0A6J7R6I0_9ZZZZ</name>
<dbReference type="EMBL" id="CAFBPU010000007">
    <property type="protein sequence ID" value="CAB5024355.1"/>
    <property type="molecule type" value="Genomic_DNA"/>
</dbReference>
<dbReference type="GO" id="GO:0005886">
    <property type="term" value="C:plasma membrane"/>
    <property type="evidence" value="ECO:0007669"/>
    <property type="project" value="UniProtKB-SubCell"/>
</dbReference>
<evidence type="ECO:0000256" key="3">
    <source>
        <dbReference type="ARBA" id="ARBA00022519"/>
    </source>
</evidence>
<dbReference type="GO" id="GO:1901137">
    <property type="term" value="P:carbohydrate derivative biosynthetic process"/>
    <property type="evidence" value="ECO:0007669"/>
    <property type="project" value="UniProtKB-ARBA"/>
</dbReference>
<dbReference type="CDD" id="cd07984">
    <property type="entry name" value="LPLAT_LABLAT-like"/>
    <property type="match status" value="1"/>
</dbReference>
<proteinExistence type="predicted"/>
<keyword evidence="3" id="KW-0997">Cell inner membrane</keyword>
<dbReference type="GO" id="GO:0016746">
    <property type="term" value="F:acyltransferase activity"/>
    <property type="evidence" value="ECO:0007669"/>
    <property type="project" value="UniProtKB-KW"/>
</dbReference>
<evidence type="ECO:0000313" key="8">
    <source>
        <dbReference type="EMBL" id="CAB5024355.1"/>
    </source>
</evidence>
<keyword evidence="4" id="KW-0808">Transferase</keyword>
<evidence type="ECO:0000256" key="6">
    <source>
        <dbReference type="ARBA" id="ARBA00023315"/>
    </source>
</evidence>
<keyword evidence="5" id="KW-0472">Membrane</keyword>
<dbReference type="InterPro" id="IPR004960">
    <property type="entry name" value="LipA_acyltrans"/>
</dbReference>
<dbReference type="NCBIfam" id="NF005919">
    <property type="entry name" value="PRK07920.1"/>
    <property type="match status" value="1"/>
</dbReference>